<feature type="transmembrane region" description="Helical" evidence="5">
    <location>
        <begin position="105"/>
        <end position="130"/>
    </location>
</feature>
<evidence type="ECO:0000313" key="6">
    <source>
        <dbReference type="EMBL" id="KAI9257290.1"/>
    </source>
</evidence>
<evidence type="ECO:0000256" key="2">
    <source>
        <dbReference type="ARBA" id="ARBA00022692"/>
    </source>
</evidence>
<evidence type="ECO:0000313" key="7">
    <source>
        <dbReference type="Proteomes" id="UP001209540"/>
    </source>
</evidence>
<dbReference type="PANTHER" id="PTHR23112">
    <property type="entry name" value="G PROTEIN-COUPLED RECEPTOR 157-RELATED"/>
    <property type="match status" value="1"/>
</dbReference>
<evidence type="ECO:0000256" key="1">
    <source>
        <dbReference type="ARBA" id="ARBA00004141"/>
    </source>
</evidence>
<dbReference type="GO" id="GO:0007189">
    <property type="term" value="P:adenylate cyclase-activating G protein-coupled receptor signaling pathway"/>
    <property type="evidence" value="ECO:0007669"/>
    <property type="project" value="TreeGrafter"/>
</dbReference>
<keyword evidence="7" id="KW-1185">Reference proteome</keyword>
<comment type="subcellular location">
    <subcellularLocation>
        <location evidence="1">Membrane</location>
        <topology evidence="1">Multi-pass membrane protein</topology>
    </subcellularLocation>
</comment>
<evidence type="ECO:0000256" key="3">
    <source>
        <dbReference type="ARBA" id="ARBA00022989"/>
    </source>
</evidence>
<dbReference type="AlphaFoldDB" id="A0AAD5JWI7"/>
<keyword evidence="2 5" id="KW-0812">Transmembrane</keyword>
<evidence type="ECO:0008006" key="8">
    <source>
        <dbReference type="Google" id="ProtNLM"/>
    </source>
</evidence>
<feature type="transmembrane region" description="Helical" evidence="5">
    <location>
        <begin position="60"/>
        <end position="78"/>
    </location>
</feature>
<keyword evidence="3 5" id="KW-1133">Transmembrane helix</keyword>
<dbReference type="EMBL" id="JAIXMP010000020">
    <property type="protein sequence ID" value="KAI9257290.1"/>
    <property type="molecule type" value="Genomic_DNA"/>
</dbReference>
<reference evidence="6" key="2">
    <citation type="submission" date="2023-02" db="EMBL/GenBank/DDBJ databases">
        <authorList>
            <consortium name="DOE Joint Genome Institute"/>
            <person name="Mondo S.J."/>
            <person name="Chang Y."/>
            <person name="Wang Y."/>
            <person name="Ahrendt S."/>
            <person name="Andreopoulos W."/>
            <person name="Barry K."/>
            <person name="Beard J."/>
            <person name="Benny G.L."/>
            <person name="Blankenship S."/>
            <person name="Bonito G."/>
            <person name="Cuomo C."/>
            <person name="Desiro A."/>
            <person name="Gervers K.A."/>
            <person name="Hundley H."/>
            <person name="Kuo A."/>
            <person name="LaButti K."/>
            <person name="Lang B.F."/>
            <person name="Lipzen A."/>
            <person name="O'Donnell K."/>
            <person name="Pangilinan J."/>
            <person name="Reynolds N."/>
            <person name="Sandor L."/>
            <person name="Smith M.W."/>
            <person name="Tsang A."/>
            <person name="Grigoriev I.V."/>
            <person name="Stajich J.E."/>
            <person name="Spatafora J.W."/>
        </authorList>
    </citation>
    <scope>NUCLEOTIDE SEQUENCE</scope>
    <source>
        <strain evidence="6">RSA 2281</strain>
    </source>
</reference>
<dbReference type="Gene3D" id="1.20.1070.10">
    <property type="entry name" value="Rhodopsin 7-helix transmembrane proteins"/>
    <property type="match status" value="1"/>
</dbReference>
<keyword evidence="4 5" id="KW-0472">Membrane</keyword>
<accession>A0AAD5JWI7</accession>
<feature type="transmembrane region" description="Helical" evidence="5">
    <location>
        <begin position="310"/>
        <end position="329"/>
    </location>
</feature>
<gene>
    <name evidence="6" type="ORF">BDA99DRAFT_135595</name>
</gene>
<reference evidence="6" key="1">
    <citation type="journal article" date="2022" name="IScience">
        <title>Evolution of zygomycete secretomes and the origins of terrestrial fungal ecologies.</title>
        <authorList>
            <person name="Chang Y."/>
            <person name="Wang Y."/>
            <person name="Mondo S."/>
            <person name="Ahrendt S."/>
            <person name="Andreopoulos W."/>
            <person name="Barry K."/>
            <person name="Beard J."/>
            <person name="Benny G.L."/>
            <person name="Blankenship S."/>
            <person name="Bonito G."/>
            <person name="Cuomo C."/>
            <person name="Desiro A."/>
            <person name="Gervers K.A."/>
            <person name="Hundley H."/>
            <person name="Kuo A."/>
            <person name="LaButti K."/>
            <person name="Lang B.F."/>
            <person name="Lipzen A."/>
            <person name="O'Donnell K."/>
            <person name="Pangilinan J."/>
            <person name="Reynolds N."/>
            <person name="Sandor L."/>
            <person name="Smith M.E."/>
            <person name="Tsang A."/>
            <person name="Grigoriev I.V."/>
            <person name="Stajich J.E."/>
            <person name="Spatafora J.W."/>
        </authorList>
    </citation>
    <scope>NUCLEOTIDE SEQUENCE</scope>
    <source>
        <strain evidence="6">RSA 2281</strain>
    </source>
</reference>
<organism evidence="6 7">
    <name type="scientific">Phascolomyces articulosus</name>
    <dbReference type="NCBI Taxonomy" id="60185"/>
    <lineage>
        <taxon>Eukaryota</taxon>
        <taxon>Fungi</taxon>
        <taxon>Fungi incertae sedis</taxon>
        <taxon>Mucoromycota</taxon>
        <taxon>Mucoromycotina</taxon>
        <taxon>Mucoromycetes</taxon>
        <taxon>Mucorales</taxon>
        <taxon>Lichtheimiaceae</taxon>
        <taxon>Phascolomyces</taxon>
    </lineage>
</organism>
<dbReference type="PANTHER" id="PTHR23112:SF0">
    <property type="entry name" value="TRANSMEMBRANE PROTEIN 116"/>
    <property type="match status" value="1"/>
</dbReference>
<dbReference type="SUPFAM" id="SSF81321">
    <property type="entry name" value="Family A G protein-coupled receptor-like"/>
    <property type="match status" value="1"/>
</dbReference>
<feature type="transmembrane region" description="Helical" evidence="5">
    <location>
        <begin position="264"/>
        <end position="285"/>
    </location>
</feature>
<proteinExistence type="predicted"/>
<sequence length="341" mass="40465">MLSGIFRINSEKARNRDACNTIMFFYVFSNIFSTICITAIAVNLQIVFVHEKKSKHLEKWYLLASFIAAFIIAVIPLFPNVEAYNYNMNLHECWYWQPDSKTTTLWTIMGLYVWILVSTAYCLVALVLVLGKMWREEFIINEQLRLQMTSRHNNTYYRKNKWFYSFPWSLFFRPPQADPITDVLGQEEASVIDSNNNMNEQQQQQQPQQQQKRKRFRLPSIKYLRPQYILKLVSARVKHTLQTIKIIRKQQLQVSYVAKVASRVIWFPIILILSRIWSVIVYIMAYRDGKINPFMLFMTYLSIPMQGTVKKLYCLFFFCLLCCLPFLFLQKKPVMAFTPPL</sequence>
<protein>
    <recommendedName>
        <fullName evidence="8">G-protein coupled receptors family 2 profile 2 domain-containing protein</fullName>
    </recommendedName>
</protein>
<evidence type="ECO:0000256" key="5">
    <source>
        <dbReference type="SAM" id="Phobius"/>
    </source>
</evidence>
<feature type="transmembrane region" description="Helical" evidence="5">
    <location>
        <begin position="23"/>
        <end position="48"/>
    </location>
</feature>
<name>A0AAD5JWI7_9FUNG</name>
<evidence type="ECO:0000256" key="4">
    <source>
        <dbReference type="ARBA" id="ARBA00023136"/>
    </source>
</evidence>
<comment type="caution">
    <text evidence="6">The sequence shown here is derived from an EMBL/GenBank/DDBJ whole genome shotgun (WGS) entry which is preliminary data.</text>
</comment>
<dbReference type="Proteomes" id="UP001209540">
    <property type="component" value="Unassembled WGS sequence"/>
</dbReference>
<dbReference type="GO" id="GO:0005886">
    <property type="term" value="C:plasma membrane"/>
    <property type="evidence" value="ECO:0007669"/>
    <property type="project" value="TreeGrafter"/>
</dbReference>
<dbReference type="GO" id="GO:0004930">
    <property type="term" value="F:G protein-coupled receptor activity"/>
    <property type="evidence" value="ECO:0007669"/>
    <property type="project" value="TreeGrafter"/>
</dbReference>